<protein>
    <submittedName>
        <fullName evidence="2">Ribosomal-protein-serine acetyltransferase</fullName>
    </submittedName>
</protein>
<accession>A0A066UUH0</accession>
<dbReference type="SUPFAM" id="SSF55729">
    <property type="entry name" value="Acyl-CoA N-acyltransferases (Nat)"/>
    <property type="match status" value="1"/>
</dbReference>
<proteinExistence type="predicted"/>
<dbReference type="GO" id="GO:0005737">
    <property type="term" value="C:cytoplasm"/>
    <property type="evidence" value="ECO:0007669"/>
    <property type="project" value="TreeGrafter"/>
</dbReference>
<evidence type="ECO:0000313" key="3">
    <source>
        <dbReference type="Proteomes" id="UP000027219"/>
    </source>
</evidence>
<dbReference type="STRING" id="212667.VFDL14_02330"/>
<dbReference type="Proteomes" id="UP000027219">
    <property type="component" value="Unassembled WGS sequence"/>
</dbReference>
<evidence type="ECO:0000313" key="2">
    <source>
        <dbReference type="EMBL" id="KDN27838.1"/>
    </source>
</evidence>
<name>A0A066UUH0_9VIBR</name>
<dbReference type="EMBL" id="JFFR01000025">
    <property type="protein sequence ID" value="KDN27838.1"/>
    <property type="molecule type" value="Genomic_DNA"/>
</dbReference>
<keyword evidence="2" id="KW-0808">Transferase</keyword>
<dbReference type="AlphaFoldDB" id="A0A066UUH0"/>
<evidence type="ECO:0000259" key="1">
    <source>
        <dbReference type="PROSITE" id="PS51186"/>
    </source>
</evidence>
<comment type="caution">
    <text evidence="2">The sequence shown here is derived from an EMBL/GenBank/DDBJ whole genome shotgun (WGS) entry which is preliminary data.</text>
</comment>
<dbReference type="PROSITE" id="PS51186">
    <property type="entry name" value="GNAT"/>
    <property type="match status" value="1"/>
</dbReference>
<dbReference type="InterPro" id="IPR016181">
    <property type="entry name" value="Acyl_CoA_acyltransferase"/>
</dbReference>
<feature type="domain" description="N-acetyltransferase" evidence="1">
    <location>
        <begin position="12"/>
        <end position="179"/>
    </location>
</feature>
<reference evidence="2 3" key="1">
    <citation type="submission" date="2014-02" db="EMBL/GenBank/DDBJ databases">
        <title>Vibrio fortis Dalian14 Genome Sequencing.</title>
        <authorList>
            <person name="Wang Y."/>
            <person name="Song L."/>
            <person name="Liu G."/>
            <person name="Ding J."/>
        </authorList>
    </citation>
    <scope>NUCLEOTIDE SEQUENCE [LARGE SCALE GENOMIC DNA]</scope>
    <source>
        <strain evidence="2 3">Dalian14</strain>
    </source>
</reference>
<dbReference type="PANTHER" id="PTHR43441:SF11">
    <property type="entry name" value="RIBOSOMAL-PROTEIN-SERINE ACETYLTRANSFERASE"/>
    <property type="match status" value="1"/>
</dbReference>
<sequence length="181" mass="20743">MSPDFHIVTRNLVLRIIEASDAPEFAQCIQQSPSLSHWIDWCHTEYSQQEAEKFILATRLNWVKADAFGFGIFDRESDKLMGMVAINELYHTFNMASLGYWVADQYQRRGIAKEAMLALFEFCFAQLKLTRLEVVCDLDNLPSQHLIEACGAERETIARNRFIFNGEPKDGVVYAVLPPGY</sequence>
<dbReference type="OrthoDB" id="5292292at2"/>
<keyword evidence="3" id="KW-1185">Reference proteome</keyword>
<dbReference type="Gene3D" id="3.40.630.30">
    <property type="match status" value="1"/>
</dbReference>
<dbReference type="CDD" id="cd04301">
    <property type="entry name" value="NAT_SF"/>
    <property type="match status" value="1"/>
</dbReference>
<gene>
    <name evidence="2" type="ORF">VFDL14_02330</name>
</gene>
<dbReference type="RefSeq" id="WP_032552053.1">
    <property type="nucleotide sequence ID" value="NZ_JFFR01000025.1"/>
</dbReference>
<organism evidence="2 3">
    <name type="scientific">Vibrio fortis</name>
    <dbReference type="NCBI Taxonomy" id="212667"/>
    <lineage>
        <taxon>Bacteria</taxon>
        <taxon>Pseudomonadati</taxon>
        <taxon>Pseudomonadota</taxon>
        <taxon>Gammaproteobacteria</taxon>
        <taxon>Vibrionales</taxon>
        <taxon>Vibrionaceae</taxon>
        <taxon>Vibrio</taxon>
    </lineage>
</organism>
<dbReference type="InterPro" id="IPR051908">
    <property type="entry name" value="Ribosomal_N-acetyltransferase"/>
</dbReference>
<dbReference type="GO" id="GO:0008999">
    <property type="term" value="F:protein-N-terminal-alanine acetyltransferase activity"/>
    <property type="evidence" value="ECO:0007669"/>
    <property type="project" value="TreeGrafter"/>
</dbReference>
<dbReference type="PANTHER" id="PTHR43441">
    <property type="entry name" value="RIBOSOMAL-PROTEIN-SERINE ACETYLTRANSFERASE"/>
    <property type="match status" value="1"/>
</dbReference>
<dbReference type="InterPro" id="IPR000182">
    <property type="entry name" value="GNAT_dom"/>
</dbReference>
<dbReference type="GO" id="GO:1990189">
    <property type="term" value="F:protein N-terminal-serine acetyltransferase activity"/>
    <property type="evidence" value="ECO:0007669"/>
    <property type="project" value="TreeGrafter"/>
</dbReference>
<dbReference type="Pfam" id="PF13302">
    <property type="entry name" value="Acetyltransf_3"/>
    <property type="match status" value="1"/>
</dbReference>